<name>A0ABU1F2V9_9RHOB</name>
<dbReference type="Pfam" id="PF13193">
    <property type="entry name" value="AMP-binding_C"/>
    <property type="match status" value="1"/>
</dbReference>
<dbReference type="InterPro" id="IPR025110">
    <property type="entry name" value="AMP-bd_C"/>
</dbReference>
<dbReference type="RefSeq" id="WP_310455272.1">
    <property type="nucleotide sequence ID" value="NZ_JAVKPH010000001.1"/>
</dbReference>
<dbReference type="PROSITE" id="PS00455">
    <property type="entry name" value="AMP_BINDING"/>
    <property type="match status" value="1"/>
</dbReference>
<evidence type="ECO:0000259" key="2">
    <source>
        <dbReference type="Pfam" id="PF13193"/>
    </source>
</evidence>
<dbReference type="Pfam" id="PF00501">
    <property type="entry name" value="AMP-binding"/>
    <property type="match status" value="1"/>
</dbReference>
<dbReference type="Gene3D" id="3.40.50.12780">
    <property type="entry name" value="N-terminal domain of ligase-like"/>
    <property type="match status" value="1"/>
</dbReference>
<dbReference type="Proteomes" id="UP001247754">
    <property type="component" value="Unassembled WGS sequence"/>
</dbReference>
<protein>
    <submittedName>
        <fullName evidence="3">AMP-binding protein</fullName>
    </submittedName>
</protein>
<sequence>MNLFHLLDQAATRFPDHGAVYLGADRVATYAELRLRSLRLAAGLQRDCAPGARIAVFSENCPQYVELMFGIWAGSMVFAPINAKLHPKEAVQILEDSGAEIAFVSAKLARGLAPELPGSGAAACRLVVVGSPDHEAILAPEPLVHVASDPEALAWLFFTSGTTGRSKGAMLSHRNMMAMTVAHLADMDSADETNSLLHAAPMSHGSGLYMPAYVARGARQVVPVSGGFDPEEFMDLCGIHPGVAVFFAPTMVQRLRVHAETTGRRPQNLQTVIYGGGPMYLEEIRKSLKIFGNVFVQIFGQGEAPMTITGLRRRDYEGADDALLGSVGYPRSGVQVAVVDPDGTPLPPGEVGEVICRGDVVMGGYWNNPKATAEALRGGWLYTGDMGSMDERGCLTLRDRSKDVIISGGTNIYPREVEEALLKHPGVAEVCIVGQKHAEWGEIVVAVVVPEPGAAVEPADLDAHCNAHIARFKRPKKYIFAESLPKSNYGKVLKRELREQLPPIEA</sequence>
<evidence type="ECO:0000259" key="1">
    <source>
        <dbReference type="Pfam" id="PF00501"/>
    </source>
</evidence>
<dbReference type="InterPro" id="IPR042099">
    <property type="entry name" value="ANL_N_sf"/>
</dbReference>
<dbReference type="SUPFAM" id="SSF56801">
    <property type="entry name" value="Acetyl-CoA synthetase-like"/>
    <property type="match status" value="1"/>
</dbReference>
<dbReference type="Gene3D" id="3.30.300.30">
    <property type="match status" value="1"/>
</dbReference>
<dbReference type="InterPro" id="IPR050237">
    <property type="entry name" value="ATP-dep_AMP-bd_enzyme"/>
</dbReference>
<comment type="caution">
    <text evidence="3">The sequence shown here is derived from an EMBL/GenBank/DDBJ whole genome shotgun (WGS) entry which is preliminary data.</text>
</comment>
<feature type="domain" description="AMP-binding enzyme C-terminal" evidence="2">
    <location>
        <begin position="416"/>
        <end position="491"/>
    </location>
</feature>
<evidence type="ECO:0000313" key="3">
    <source>
        <dbReference type="EMBL" id="MDR5651202.1"/>
    </source>
</evidence>
<proteinExistence type="predicted"/>
<accession>A0ABU1F2V9</accession>
<dbReference type="PANTHER" id="PTHR43767:SF7">
    <property type="entry name" value="MEDIUM_LONG-CHAIN-FATTY-ACID--COA LIGASE FADD8"/>
    <property type="match status" value="1"/>
</dbReference>
<evidence type="ECO:0000313" key="4">
    <source>
        <dbReference type="Proteomes" id="UP001247754"/>
    </source>
</evidence>
<keyword evidence="4" id="KW-1185">Reference proteome</keyword>
<dbReference type="InterPro" id="IPR000873">
    <property type="entry name" value="AMP-dep_synth/lig_dom"/>
</dbReference>
<dbReference type="PANTHER" id="PTHR43767">
    <property type="entry name" value="LONG-CHAIN-FATTY-ACID--COA LIGASE"/>
    <property type="match status" value="1"/>
</dbReference>
<dbReference type="InterPro" id="IPR020845">
    <property type="entry name" value="AMP-binding_CS"/>
</dbReference>
<gene>
    <name evidence="3" type="ORF">RGD00_01170</name>
</gene>
<dbReference type="EMBL" id="JAVKPH010000001">
    <property type="protein sequence ID" value="MDR5651202.1"/>
    <property type="molecule type" value="Genomic_DNA"/>
</dbReference>
<dbReference type="InterPro" id="IPR045851">
    <property type="entry name" value="AMP-bd_C_sf"/>
</dbReference>
<organism evidence="3 4">
    <name type="scientific">Ruixingdingia sedimenti</name>
    <dbReference type="NCBI Taxonomy" id="3073604"/>
    <lineage>
        <taxon>Bacteria</taxon>
        <taxon>Pseudomonadati</taxon>
        <taxon>Pseudomonadota</taxon>
        <taxon>Alphaproteobacteria</taxon>
        <taxon>Rhodobacterales</taxon>
        <taxon>Paracoccaceae</taxon>
        <taxon>Ruixingdingia</taxon>
    </lineage>
</organism>
<feature type="domain" description="AMP-dependent synthetase/ligase" evidence="1">
    <location>
        <begin position="8"/>
        <end position="366"/>
    </location>
</feature>
<reference evidence="3 4" key="1">
    <citation type="submission" date="2023-09" db="EMBL/GenBank/DDBJ databases">
        <title>Xinfangfangia sedmenti sp. nov., isolated the sedment.</title>
        <authorList>
            <person name="Xu L."/>
        </authorList>
    </citation>
    <scope>NUCLEOTIDE SEQUENCE [LARGE SCALE GENOMIC DNA]</scope>
    <source>
        <strain evidence="3 4">LG-4</strain>
    </source>
</reference>